<dbReference type="InterPro" id="IPR016181">
    <property type="entry name" value="Acyl_CoA_acyltransferase"/>
</dbReference>
<dbReference type="CDD" id="cd04301">
    <property type="entry name" value="NAT_SF"/>
    <property type="match status" value="1"/>
</dbReference>
<dbReference type="InterPro" id="IPR039840">
    <property type="entry name" value="NAA80"/>
</dbReference>
<evidence type="ECO:0000313" key="2">
    <source>
        <dbReference type="EMBL" id="MBP1045724.1"/>
    </source>
</evidence>
<feature type="domain" description="N-acetyltransferase" evidence="1">
    <location>
        <begin position="4"/>
        <end position="150"/>
    </location>
</feature>
<organism evidence="2 3">
    <name type="scientific">Enterococcus larvae</name>
    <dbReference type="NCBI Taxonomy" id="2794352"/>
    <lineage>
        <taxon>Bacteria</taxon>
        <taxon>Bacillati</taxon>
        <taxon>Bacillota</taxon>
        <taxon>Bacilli</taxon>
        <taxon>Lactobacillales</taxon>
        <taxon>Enterococcaceae</taxon>
        <taxon>Enterococcus</taxon>
    </lineage>
</organism>
<dbReference type="SUPFAM" id="SSF55729">
    <property type="entry name" value="Acyl-CoA N-acyltransferases (Nat)"/>
    <property type="match status" value="1"/>
</dbReference>
<dbReference type="RefSeq" id="WP_209556511.1">
    <property type="nucleotide sequence ID" value="NZ_JAEDXU010000002.1"/>
</dbReference>
<dbReference type="Pfam" id="PF00583">
    <property type="entry name" value="Acetyltransf_1"/>
    <property type="match status" value="1"/>
</dbReference>
<dbReference type="Gene3D" id="3.40.630.30">
    <property type="match status" value="1"/>
</dbReference>
<dbReference type="InterPro" id="IPR000182">
    <property type="entry name" value="GNAT_dom"/>
</dbReference>
<dbReference type="PANTHER" id="PTHR13538:SF4">
    <property type="entry name" value="N-ALPHA-ACETYLTRANSFERASE 80"/>
    <property type="match status" value="1"/>
</dbReference>
<name>A0ABS4CH23_9ENTE</name>
<dbReference type="PROSITE" id="PS51186">
    <property type="entry name" value="GNAT"/>
    <property type="match status" value="1"/>
</dbReference>
<keyword evidence="3" id="KW-1185">Reference proteome</keyword>
<dbReference type="Proteomes" id="UP000673375">
    <property type="component" value="Unassembled WGS sequence"/>
</dbReference>
<evidence type="ECO:0000259" key="1">
    <source>
        <dbReference type="PROSITE" id="PS51186"/>
    </source>
</evidence>
<comment type="caution">
    <text evidence="2">The sequence shown here is derived from an EMBL/GenBank/DDBJ whole genome shotgun (WGS) entry which is preliminary data.</text>
</comment>
<gene>
    <name evidence="2" type="ORF">I6N96_05490</name>
</gene>
<accession>A0ABS4CH23</accession>
<proteinExistence type="predicted"/>
<reference evidence="2 3" key="1">
    <citation type="submission" date="2020-12" db="EMBL/GenBank/DDBJ databases">
        <title>Vagococcus allomyrinae sp. nov. and Enterococcus lavae sp. nov., isolated from the larvae of Allomyrina dichotoma.</title>
        <authorList>
            <person name="Lee S.D."/>
        </authorList>
    </citation>
    <scope>NUCLEOTIDE SEQUENCE [LARGE SCALE GENOMIC DNA]</scope>
    <source>
        <strain evidence="2 3">BWM-S5</strain>
    </source>
</reference>
<dbReference type="EMBL" id="JAEDXU010000002">
    <property type="protein sequence ID" value="MBP1045724.1"/>
    <property type="molecule type" value="Genomic_DNA"/>
</dbReference>
<evidence type="ECO:0000313" key="3">
    <source>
        <dbReference type="Proteomes" id="UP000673375"/>
    </source>
</evidence>
<protein>
    <submittedName>
        <fullName evidence="2">GNAT family N-acetyltransferase</fullName>
    </submittedName>
</protein>
<dbReference type="PANTHER" id="PTHR13538">
    <property type="entry name" value="N-ACETYLTRANSFERASE 6"/>
    <property type="match status" value="1"/>
</dbReference>
<sequence length="150" mass="17301">MEIISIRENPDYQAMAIDYFQKQWGSEESNKVYEDAITHYGAAAGSLPQWYLLMDHERILGCAGLITNDFISRMDLYPWLCALYIDEEVRGKGLSRLLIEKVKEDTKAAGFKHLYLCTDHIGFYEKQGFVYIGDGYHPWGEKSRVYAAEV</sequence>